<evidence type="ECO:0000313" key="2">
    <source>
        <dbReference type="Proteomes" id="UP000193944"/>
    </source>
</evidence>
<dbReference type="InterPro" id="IPR010736">
    <property type="entry name" value="SHIPPO-rpt"/>
</dbReference>
<dbReference type="EMBL" id="MCFG01000309">
    <property type="protein sequence ID" value="ORX76271.1"/>
    <property type="molecule type" value="Genomic_DNA"/>
</dbReference>
<dbReference type="STRING" id="1754192.A0A1Y1WRU7"/>
<dbReference type="Pfam" id="PF07004">
    <property type="entry name" value="SHIPPO-rpt"/>
    <property type="match status" value="5"/>
</dbReference>
<name>A0A1Y1WRU7_9FUNG</name>
<gene>
    <name evidence="1" type="ORF">BCR32DRAFT_296355</name>
</gene>
<reference evidence="1 2" key="1">
    <citation type="submission" date="2016-08" db="EMBL/GenBank/DDBJ databases">
        <title>A Parts List for Fungal Cellulosomes Revealed by Comparative Genomics.</title>
        <authorList>
            <consortium name="DOE Joint Genome Institute"/>
            <person name="Haitjema C.H."/>
            <person name="Gilmore S.P."/>
            <person name="Henske J.K."/>
            <person name="Solomon K.V."/>
            <person name="De Groot R."/>
            <person name="Kuo A."/>
            <person name="Mondo S.J."/>
            <person name="Salamov A.A."/>
            <person name="Labutti K."/>
            <person name="Zhao Z."/>
            <person name="Chiniquy J."/>
            <person name="Barry K."/>
            <person name="Brewer H.M."/>
            <person name="Purvine S.O."/>
            <person name="Wright A.T."/>
            <person name="Boxma B."/>
            <person name="Van Alen T."/>
            <person name="Hackstein J.H."/>
            <person name="Baker S.E."/>
            <person name="Grigoriev I.V."/>
            <person name="O'Malley M.A."/>
        </authorList>
    </citation>
    <scope>NUCLEOTIDE SEQUENCE [LARGE SCALE GENOMIC DNA]</scope>
    <source>
        <strain evidence="1 2">S4</strain>
    </source>
</reference>
<comment type="caution">
    <text evidence="1">The sequence shown here is derived from an EMBL/GenBank/DDBJ whole genome shotgun (WGS) entry which is preliminary data.</text>
</comment>
<dbReference type="InterPro" id="IPR051291">
    <property type="entry name" value="CIMAP"/>
</dbReference>
<protein>
    <submittedName>
        <fullName evidence="1">Uncharacterized protein</fullName>
    </submittedName>
</protein>
<organism evidence="1 2">
    <name type="scientific">Anaeromyces robustus</name>
    <dbReference type="NCBI Taxonomy" id="1754192"/>
    <lineage>
        <taxon>Eukaryota</taxon>
        <taxon>Fungi</taxon>
        <taxon>Fungi incertae sedis</taxon>
        <taxon>Chytridiomycota</taxon>
        <taxon>Chytridiomycota incertae sedis</taxon>
        <taxon>Neocallimastigomycetes</taxon>
        <taxon>Neocallimastigales</taxon>
        <taxon>Neocallimastigaceae</taxon>
        <taxon>Anaeromyces</taxon>
    </lineage>
</organism>
<dbReference type="PANTHER" id="PTHR21580:SF28">
    <property type="entry name" value="BOREALIN N-TERMINAL DOMAIN-CONTAINING PROTEIN-RELATED"/>
    <property type="match status" value="1"/>
</dbReference>
<dbReference type="OrthoDB" id="429991at2759"/>
<dbReference type="PANTHER" id="PTHR21580">
    <property type="entry name" value="SHIPPO-1-RELATED"/>
    <property type="match status" value="1"/>
</dbReference>
<accession>A0A1Y1WRU7</accession>
<reference evidence="1 2" key="2">
    <citation type="submission" date="2016-08" db="EMBL/GenBank/DDBJ databases">
        <title>Pervasive Adenine N6-methylation of Active Genes in Fungi.</title>
        <authorList>
            <consortium name="DOE Joint Genome Institute"/>
            <person name="Mondo S.J."/>
            <person name="Dannebaum R.O."/>
            <person name="Kuo R.C."/>
            <person name="Labutti K."/>
            <person name="Haridas S."/>
            <person name="Kuo A."/>
            <person name="Salamov A."/>
            <person name="Ahrendt S.R."/>
            <person name="Lipzen A."/>
            <person name="Sullivan W."/>
            <person name="Andreopoulos W.B."/>
            <person name="Clum A."/>
            <person name="Lindquist E."/>
            <person name="Daum C."/>
            <person name="Ramamoorthy G.K."/>
            <person name="Gryganskyi A."/>
            <person name="Culley D."/>
            <person name="Magnuson J.K."/>
            <person name="James T.Y."/>
            <person name="O'Malley M.A."/>
            <person name="Stajich J.E."/>
            <person name="Spatafora J.W."/>
            <person name="Visel A."/>
            <person name="Grigoriev I.V."/>
        </authorList>
    </citation>
    <scope>NUCLEOTIDE SEQUENCE [LARGE SCALE GENOMIC DNA]</scope>
    <source>
        <strain evidence="1 2">S4</strain>
    </source>
</reference>
<dbReference type="AlphaFoldDB" id="A0A1Y1WRU7"/>
<sequence length="270" mass="29233">MGKLPKIEQTEKPEIPIIARFKGPGPAAYTLQTTISNKNYNGKTAPKYSFGMKLKQQKKLVTPGPNQFTPKALRNGVANAPAYSISGRNFPHKIESESPGPASYSYSNYYQSKSKSSPAYSLLGRHNYQKLDSVPGPAAYSTAGKVGSGTPAWTMRPSLPKKLIQTSPGPAEYNAVNCNIVKKAPPAYSLHSRLSNDEFSLPKGKLNKNGNVVSGNNRSRTSKFVVPGPGAYDINVSSIKNAAPKFSFGTKHSEFKAAYVEKESDLVDEN</sequence>
<dbReference type="Proteomes" id="UP000193944">
    <property type="component" value="Unassembled WGS sequence"/>
</dbReference>
<evidence type="ECO:0000313" key="1">
    <source>
        <dbReference type="EMBL" id="ORX76271.1"/>
    </source>
</evidence>
<keyword evidence="2" id="KW-1185">Reference proteome</keyword>
<proteinExistence type="predicted"/>